<dbReference type="Proteomes" id="UP001497493">
    <property type="component" value="Plasmid 2"/>
</dbReference>
<feature type="compositionally biased region" description="Polar residues" evidence="1">
    <location>
        <begin position="118"/>
        <end position="134"/>
    </location>
</feature>
<proteinExistence type="predicted"/>
<keyword evidence="3" id="KW-1185">Reference proteome</keyword>
<protein>
    <submittedName>
        <fullName evidence="2">Uncharacterized protein</fullName>
    </submittedName>
</protein>
<evidence type="ECO:0000313" key="3">
    <source>
        <dbReference type="Proteomes" id="UP001497493"/>
    </source>
</evidence>
<dbReference type="EMBL" id="OZ026885">
    <property type="protein sequence ID" value="CAL1242051.1"/>
    <property type="molecule type" value="Genomic_DNA"/>
</dbReference>
<keyword evidence="2" id="KW-0614">Plasmid</keyword>
<name>A0ABP1CD61_9GAMM</name>
<sequence length="146" mass="16045">MHPRPSTFWCLVSSAMGEMHLSEPKKEILAQTHLPPLRVLKALVLKLGQQRFFGPWIGKALPQSRFGARQKGRQSVFVVPQGLSSLMLSIQFAAAKAFRRLPGWIHFGFVPCETSANIESVPQPNDEGNGNHPSGTPPKPEGQQAP</sequence>
<evidence type="ECO:0000256" key="1">
    <source>
        <dbReference type="SAM" id="MobiDB-lite"/>
    </source>
</evidence>
<organism evidence="2 3">
    <name type="scientific">Candidatus Methylocalor cossyra</name>
    <dbReference type="NCBI Taxonomy" id="3108543"/>
    <lineage>
        <taxon>Bacteria</taxon>
        <taxon>Pseudomonadati</taxon>
        <taxon>Pseudomonadota</taxon>
        <taxon>Gammaproteobacteria</taxon>
        <taxon>Methylococcales</taxon>
        <taxon>Methylococcaceae</taxon>
        <taxon>Candidatus Methylocalor</taxon>
    </lineage>
</organism>
<reference evidence="2 3" key="1">
    <citation type="submission" date="2024-04" db="EMBL/GenBank/DDBJ databases">
        <authorList>
            <person name="Cremers G."/>
        </authorList>
    </citation>
    <scope>NUCLEOTIDE SEQUENCE [LARGE SCALE GENOMIC DNA]</scope>
    <source>
        <strain evidence="2">MeCH1-AG</strain>
        <plasmid evidence="2 3">2</plasmid>
    </source>
</reference>
<feature type="region of interest" description="Disordered" evidence="1">
    <location>
        <begin position="118"/>
        <end position="146"/>
    </location>
</feature>
<evidence type="ECO:0000313" key="2">
    <source>
        <dbReference type="EMBL" id="CAL1242051.1"/>
    </source>
</evidence>
<geneLocation type="plasmid" evidence="2 3">
    <name>2</name>
</geneLocation>
<gene>
    <name evidence="2" type="ORF">MECH1_V1_P0119</name>
</gene>
<accession>A0ABP1CD61</accession>